<evidence type="ECO:0000313" key="1">
    <source>
        <dbReference type="EMBL" id="KAK3715381.1"/>
    </source>
</evidence>
<dbReference type="EMBL" id="JAUTXU010000049">
    <property type="protein sequence ID" value="KAK3715381.1"/>
    <property type="molecule type" value="Genomic_DNA"/>
</dbReference>
<keyword evidence="2" id="KW-1185">Reference proteome</keyword>
<accession>A0ACC3NE70</accession>
<name>A0ACC3NE70_9PEZI</name>
<protein>
    <submittedName>
        <fullName evidence="1">Uncharacterized protein</fullName>
    </submittedName>
</protein>
<dbReference type="Proteomes" id="UP001281147">
    <property type="component" value="Unassembled WGS sequence"/>
</dbReference>
<sequence>MPTPIELNLLSLIPTLSYLPDELTALASSLLAQSRNKAASLKPEEEIGRTYACCHIACQRLGHKLALEIAKPAPPVKPRVYTKLHAYLNTVLKTTATPRKGTPNAKRSENKLEKEDAPRATRKAVGSATATPATTPTSRKRKREEVDEVVTEAPKYAMPLIRHLCTQYDTPAAVAHVFAGFSSVLKHPLGINLEKKIKLPESKAMRERINRIDPADVPTAILTLFAAVINKMYGTETMEGKTLLGQSEIYTWRREAVNKCREFFEANTAELDFLVHELEDLSADPDWSNDLFYPYWTTMEWWSNVPSVEDQVAETAEVDGDEVAEDMAMADTASSTPVKAPSKTPLRRKEKHASAPGGYDELGPAGLLPGLGTMFQPAVDWLSDERRAEYARWKKGILREAAMVEVKG</sequence>
<comment type="caution">
    <text evidence="1">The sequence shown here is derived from an EMBL/GenBank/DDBJ whole genome shotgun (WGS) entry which is preliminary data.</text>
</comment>
<gene>
    <name evidence="1" type="ORF">LTR37_007109</name>
</gene>
<proteinExistence type="predicted"/>
<reference evidence="1" key="1">
    <citation type="submission" date="2023-07" db="EMBL/GenBank/DDBJ databases">
        <title>Black Yeasts Isolated from many extreme environments.</title>
        <authorList>
            <person name="Coleine C."/>
            <person name="Stajich J.E."/>
            <person name="Selbmann L."/>
        </authorList>
    </citation>
    <scope>NUCLEOTIDE SEQUENCE</scope>
    <source>
        <strain evidence="1">CCFEE 5714</strain>
    </source>
</reference>
<organism evidence="1 2">
    <name type="scientific">Vermiconidia calcicola</name>
    <dbReference type="NCBI Taxonomy" id="1690605"/>
    <lineage>
        <taxon>Eukaryota</taxon>
        <taxon>Fungi</taxon>
        <taxon>Dikarya</taxon>
        <taxon>Ascomycota</taxon>
        <taxon>Pezizomycotina</taxon>
        <taxon>Dothideomycetes</taxon>
        <taxon>Dothideomycetidae</taxon>
        <taxon>Mycosphaerellales</taxon>
        <taxon>Extremaceae</taxon>
        <taxon>Vermiconidia</taxon>
    </lineage>
</organism>
<evidence type="ECO:0000313" key="2">
    <source>
        <dbReference type="Proteomes" id="UP001281147"/>
    </source>
</evidence>